<reference evidence="2 3" key="1">
    <citation type="journal article" date="2013" name="Genome Biol. Evol.">
        <title>Genomes of Stigonematalean cyanobacteria (subsection V) and the evolution of oxygenic photosynthesis from prokaryotes to plastids.</title>
        <authorList>
            <person name="Dagan T."/>
            <person name="Roettger M."/>
            <person name="Stucken K."/>
            <person name="Landan G."/>
            <person name="Koch R."/>
            <person name="Major P."/>
            <person name="Gould S.B."/>
            <person name="Goremykin V.V."/>
            <person name="Rippka R."/>
            <person name="Tandeau de Marsac N."/>
            <person name="Gugger M."/>
            <person name="Lockhart P.J."/>
            <person name="Allen J.F."/>
            <person name="Brune I."/>
            <person name="Maus I."/>
            <person name="Puhler A."/>
            <person name="Martin W.F."/>
        </authorList>
    </citation>
    <scope>NUCLEOTIDE SEQUENCE [LARGE SCALE GENOMIC DNA]</scope>
    <source>
        <strain evidence="2 3">PCC 7110</strain>
    </source>
</reference>
<name>A0A139XDN2_9CYAN</name>
<evidence type="ECO:0000259" key="1">
    <source>
        <dbReference type="Pfam" id="PF14690"/>
    </source>
</evidence>
<dbReference type="PANTHER" id="PTHR33498">
    <property type="entry name" value="TRANSPOSASE FOR INSERTION SEQUENCE ELEMENT IS1557"/>
    <property type="match status" value="1"/>
</dbReference>
<keyword evidence="3" id="KW-1185">Reference proteome</keyword>
<dbReference type="Pfam" id="PF14690">
    <property type="entry name" value="Zn_ribbon_ISL3"/>
    <property type="match status" value="1"/>
</dbReference>
<evidence type="ECO:0000313" key="3">
    <source>
        <dbReference type="Proteomes" id="UP000076925"/>
    </source>
</evidence>
<feature type="domain" description="Transposase IS204/IS1001/IS1096/IS1165 zinc-finger" evidence="1">
    <location>
        <begin position="14"/>
        <end position="58"/>
    </location>
</feature>
<proteinExistence type="predicted"/>
<accession>A0A139XDN2</accession>
<dbReference type="InterPro" id="IPR029261">
    <property type="entry name" value="Transposase_Znf"/>
</dbReference>
<sequence>MGLIIEIEAVVRYSTCPRCGQFSRSIHQNHWRIIQDLPWSTKPVLLRINHRQFKCNQCQKVFNEELDFVDQFETLAVYR</sequence>
<protein>
    <recommendedName>
        <fullName evidence="1">Transposase IS204/IS1001/IS1096/IS1165 zinc-finger domain-containing protein</fullName>
    </recommendedName>
</protein>
<dbReference type="InterPro" id="IPR047951">
    <property type="entry name" value="Transpos_ISL3"/>
</dbReference>
<dbReference type="EMBL" id="ANNX02000016">
    <property type="protein sequence ID" value="KYC42798.1"/>
    <property type="molecule type" value="Genomic_DNA"/>
</dbReference>
<comment type="caution">
    <text evidence="2">The sequence shown here is derived from an EMBL/GenBank/DDBJ whole genome shotgun (WGS) entry which is preliminary data.</text>
</comment>
<organism evidence="2 3">
    <name type="scientific">Scytonema hofmannii PCC 7110</name>
    <dbReference type="NCBI Taxonomy" id="128403"/>
    <lineage>
        <taxon>Bacteria</taxon>
        <taxon>Bacillati</taxon>
        <taxon>Cyanobacteriota</taxon>
        <taxon>Cyanophyceae</taxon>
        <taxon>Nostocales</taxon>
        <taxon>Scytonemataceae</taxon>
        <taxon>Scytonema</taxon>
    </lineage>
</organism>
<dbReference type="Proteomes" id="UP000076925">
    <property type="component" value="Unassembled WGS sequence"/>
</dbReference>
<gene>
    <name evidence="2" type="ORF">WA1_11730</name>
</gene>
<dbReference type="PANTHER" id="PTHR33498:SF1">
    <property type="entry name" value="TRANSPOSASE FOR INSERTION SEQUENCE ELEMENT IS1557"/>
    <property type="match status" value="1"/>
</dbReference>
<dbReference type="AlphaFoldDB" id="A0A139XDN2"/>
<evidence type="ECO:0000313" key="2">
    <source>
        <dbReference type="EMBL" id="KYC42798.1"/>
    </source>
</evidence>